<gene>
    <name evidence="2" type="ORF">FC85_GL002494</name>
</gene>
<dbReference type="AlphaFoldDB" id="A0A0R1SMP6"/>
<keyword evidence="1" id="KW-0472">Membrane</keyword>
<comment type="caution">
    <text evidence="2">The sequence shown here is derived from an EMBL/GenBank/DDBJ whole genome shotgun (WGS) entry which is preliminary data.</text>
</comment>
<evidence type="ECO:0000256" key="1">
    <source>
        <dbReference type="SAM" id="Phobius"/>
    </source>
</evidence>
<dbReference type="Proteomes" id="UP000052013">
    <property type="component" value="Unassembled WGS sequence"/>
</dbReference>
<proteinExistence type="predicted"/>
<dbReference type="EMBL" id="AZEY01000028">
    <property type="protein sequence ID" value="KRL67978.1"/>
    <property type="molecule type" value="Genomic_DNA"/>
</dbReference>
<sequence>MWIIVSIIVDGVFQLMGWEAKSQNIGSFLSRAIFSNISFFIFWLIYDVARKFYRWE</sequence>
<dbReference type="PATRIC" id="fig|1423739.3.peg.2595"/>
<protein>
    <submittedName>
        <fullName evidence="2">Uncharacterized protein</fullName>
    </submittedName>
</protein>
<feature type="transmembrane region" description="Helical" evidence="1">
    <location>
        <begin position="25"/>
        <end position="46"/>
    </location>
</feature>
<keyword evidence="1" id="KW-0812">Transmembrane</keyword>
<evidence type="ECO:0000313" key="2">
    <source>
        <dbReference type="EMBL" id="KRL67978.1"/>
    </source>
</evidence>
<evidence type="ECO:0000313" key="3">
    <source>
        <dbReference type="Proteomes" id="UP000052013"/>
    </source>
</evidence>
<accession>A0A0R1SMP6</accession>
<reference evidence="2 3" key="1">
    <citation type="journal article" date="2015" name="Genome Announc.">
        <title>Expanding the biotechnology potential of lactobacilli through comparative genomics of 213 strains and associated genera.</title>
        <authorList>
            <person name="Sun Z."/>
            <person name="Harris H.M."/>
            <person name="McCann A."/>
            <person name="Guo C."/>
            <person name="Argimon S."/>
            <person name="Zhang W."/>
            <person name="Yang X."/>
            <person name="Jeffery I.B."/>
            <person name="Cooney J.C."/>
            <person name="Kagawa T.F."/>
            <person name="Liu W."/>
            <person name="Song Y."/>
            <person name="Salvetti E."/>
            <person name="Wrobel A."/>
            <person name="Rasinkangas P."/>
            <person name="Parkhill J."/>
            <person name="Rea M.C."/>
            <person name="O'Sullivan O."/>
            <person name="Ritari J."/>
            <person name="Douillard F.P."/>
            <person name="Paul Ross R."/>
            <person name="Yang R."/>
            <person name="Briner A.E."/>
            <person name="Felis G.E."/>
            <person name="de Vos W.M."/>
            <person name="Barrangou R."/>
            <person name="Klaenhammer T.R."/>
            <person name="Caufield P.W."/>
            <person name="Cui Y."/>
            <person name="Zhang H."/>
            <person name="O'Toole P.W."/>
        </authorList>
    </citation>
    <scope>NUCLEOTIDE SEQUENCE [LARGE SCALE GENOMIC DNA]</scope>
    <source>
        <strain evidence="2 3">DSM 14421</strain>
    </source>
</reference>
<organism evidence="2 3">
    <name type="scientific">Lentilactobacillus diolivorans DSM 14421</name>
    <dbReference type="NCBI Taxonomy" id="1423739"/>
    <lineage>
        <taxon>Bacteria</taxon>
        <taxon>Bacillati</taxon>
        <taxon>Bacillota</taxon>
        <taxon>Bacilli</taxon>
        <taxon>Lactobacillales</taxon>
        <taxon>Lactobacillaceae</taxon>
        <taxon>Lentilactobacillus</taxon>
    </lineage>
</organism>
<keyword evidence="1" id="KW-1133">Transmembrane helix</keyword>
<name>A0A0R1SMP6_9LACO</name>